<gene>
    <name evidence="1" type="ORF">OVA965_LOCUS44087</name>
    <name evidence="2" type="ORF">TMI583_LOCUS46667</name>
</gene>
<evidence type="ECO:0000313" key="3">
    <source>
        <dbReference type="Proteomes" id="UP000682733"/>
    </source>
</evidence>
<dbReference type="Proteomes" id="UP000682733">
    <property type="component" value="Unassembled WGS sequence"/>
</dbReference>
<reference evidence="2" key="1">
    <citation type="submission" date="2021-02" db="EMBL/GenBank/DDBJ databases">
        <authorList>
            <person name="Nowell W R."/>
        </authorList>
    </citation>
    <scope>NUCLEOTIDE SEQUENCE</scope>
</reference>
<feature type="non-terminal residue" evidence="2">
    <location>
        <position position="1"/>
    </location>
</feature>
<dbReference type="Proteomes" id="UP000677228">
    <property type="component" value="Unassembled WGS sequence"/>
</dbReference>
<sequence length="84" mass="10117">MNDRKQFLLFANLPEDDLHHPYYYRSTFFGNQYVEISPWSFLGEITDATFAQQAFCRNRLRVKDIDGRQQINTDFYPKDQQTMN</sequence>
<dbReference type="EMBL" id="CAJOBA010087615">
    <property type="protein sequence ID" value="CAF4470373.1"/>
    <property type="molecule type" value="Genomic_DNA"/>
</dbReference>
<proteinExistence type="predicted"/>
<evidence type="ECO:0000313" key="1">
    <source>
        <dbReference type="EMBL" id="CAF1637354.1"/>
    </source>
</evidence>
<name>A0A8S2X159_9BILA</name>
<accession>A0A8S2X159</accession>
<protein>
    <submittedName>
        <fullName evidence="2">Uncharacterized protein</fullName>
    </submittedName>
</protein>
<dbReference type="EMBL" id="CAJNOK010061142">
    <property type="protein sequence ID" value="CAF1637354.1"/>
    <property type="molecule type" value="Genomic_DNA"/>
</dbReference>
<dbReference type="AlphaFoldDB" id="A0A8S2X159"/>
<organism evidence="2 3">
    <name type="scientific">Didymodactylos carnosus</name>
    <dbReference type="NCBI Taxonomy" id="1234261"/>
    <lineage>
        <taxon>Eukaryota</taxon>
        <taxon>Metazoa</taxon>
        <taxon>Spiralia</taxon>
        <taxon>Gnathifera</taxon>
        <taxon>Rotifera</taxon>
        <taxon>Eurotatoria</taxon>
        <taxon>Bdelloidea</taxon>
        <taxon>Philodinida</taxon>
        <taxon>Philodinidae</taxon>
        <taxon>Didymodactylos</taxon>
    </lineage>
</organism>
<comment type="caution">
    <text evidence="2">The sequence shown here is derived from an EMBL/GenBank/DDBJ whole genome shotgun (WGS) entry which is preliminary data.</text>
</comment>
<evidence type="ECO:0000313" key="2">
    <source>
        <dbReference type="EMBL" id="CAF4470373.1"/>
    </source>
</evidence>